<sequence length="641" mass="74140">MKDFFVILIVAIGFSQCQKEKLLVDKIRNNFLNAENDLWNFALHSSKENAIDPGLELVRKFKDFDEQVQLMPQDILYGMDEIRKSEYFLLIFSDVRVISDLYEKFRRYQKDLLSTTKNDYSLYRQMGETSHIVEDILNDPKNNVNKTVLDIYNRVFNGSSLIGDLYENLIYAHPFTCNYLIHSRQQVFYNLYNLIALTDLKGYIMTQFAYMALRLQETGNHSELSLAARSQYEERTLMLTTDLALYMNSQTNKMHRCDPKVHVEGKTYTQLTQLIQAHIENEADMNPASSCKQTCSTYSSATSYRCYDSSSEYCNKRKPCNGKIYDCRFMQSHFTTCISPSNSLRRYEFIDLKNKVLGEKTYCSNRDVDSWTRWFVHCSYCLCFCDQQGPESDRYFNLRPVRSDTASNKVVTGMRLIKHNRIIHIQIQEGKLLPHGYIDQNTTRWVPVDNYKITNNGVKRGSDYHTMDYFSRSLYLDTVKTTGQNTLITGVKFVMMGSGLRLQIIETPFDFSTGRLHDDETSELMARGTRRKLLMEKPNIPIYSKESKKFDTNTYFIDFTHTDLDADAGQTTVPFIDIQPVYSDPAVPLNSAAIYYKGGKGSGGFIGMEIGTFEYSDKLQFDFPKAKSRVDSEEVFSVLPA</sequence>
<gene>
    <name evidence="2" type="ORF">PHYEVI_LOCUS9391</name>
</gene>
<protein>
    <submittedName>
        <fullName evidence="2">Uncharacterized protein</fullName>
    </submittedName>
</protein>
<evidence type="ECO:0000256" key="1">
    <source>
        <dbReference type="SAM" id="SignalP"/>
    </source>
</evidence>
<dbReference type="Proteomes" id="UP001153712">
    <property type="component" value="Chromosome 6"/>
</dbReference>
<proteinExistence type="predicted"/>
<feature type="signal peptide" evidence="1">
    <location>
        <begin position="1"/>
        <end position="19"/>
    </location>
</feature>
<evidence type="ECO:0000313" key="3">
    <source>
        <dbReference type="Proteomes" id="UP001153712"/>
    </source>
</evidence>
<name>A0A9N9TUW8_PHYSR</name>
<keyword evidence="3" id="KW-1185">Reference proteome</keyword>
<dbReference type="Pfam" id="PF16061">
    <property type="entry name" value="DUF4803"/>
    <property type="match status" value="1"/>
</dbReference>
<reference evidence="2" key="1">
    <citation type="submission" date="2022-01" db="EMBL/GenBank/DDBJ databases">
        <authorList>
            <person name="King R."/>
        </authorList>
    </citation>
    <scope>NUCLEOTIDE SEQUENCE</scope>
</reference>
<dbReference type="InterPro" id="IPR032062">
    <property type="entry name" value="DUF4803"/>
</dbReference>
<dbReference type="PANTHER" id="PTHR47890:SF1">
    <property type="entry name" value="LD24308P"/>
    <property type="match status" value="1"/>
</dbReference>
<evidence type="ECO:0000313" key="2">
    <source>
        <dbReference type="EMBL" id="CAG9863090.1"/>
    </source>
</evidence>
<organism evidence="2 3">
    <name type="scientific">Phyllotreta striolata</name>
    <name type="common">Striped flea beetle</name>
    <name type="synonym">Crioceris striolata</name>
    <dbReference type="NCBI Taxonomy" id="444603"/>
    <lineage>
        <taxon>Eukaryota</taxon>
        <taxon>Metazoa</taxon>
        <taxon>Ecdysozoa</taxon>
        <taxon>Arthropoda</taxon>
        <taxon>Hexapoda</taxon>
        <taxon>Insecta</taxon>
        <taxon>Pterygota</taxon>
        <taxon>Neoptera</taxon>
        <taxon>Endopterygota</taxon>
        <taxon>Coleoptera</taxon>
        <taxon>Polyphaga</taxon>
        <taxon>Cucujiformia</taxon>
        <taxon>Chrysomeloidea</taxon>
        <taxon>Chrysomelidae</taxon>
        <taxon>Galerucinae</taxon>
        <taxon>Alticini</taxon>
        <taxon>Phyllotreta</taxon>
    </lineage>
</organism>
<dbReference type="PANTHER" id="PTHR47890">
    <property type="entry name" value="LD24308P"/>
    <property type="match status" value="1"/>
</dbReference>
<keyword evidence="1" id="KW-0732">Signal</keyword>
<feature type="chain" id="PRO_5040370248" evidence="1">
    <location>
        <begin position="20"/>
        <end position="641"/>
    </location>
</feature>
<accession>A0A9N9TUW8</accession>
<dbReference type="AlphaFoldDB" id="A0A9N9TUW8"/>
<dbReference type="EMBL" id="OU900099">
    <property type="protein sequence ID" value="CAG9863090.1"/>
    <property type="molecule type" value="Genomic_DNA"/>
</dbReference>
<dbReference type="OrthoDB" id="6366357at2759"/>